<dbReference type="AlphaFoldDB" id="A0A6A5TSZ6"/>
<keyword evidence="3" id="KW-1185">Reference proteome</keyword>
<gene>
    <name evidence="2" type="ORF">CC80DRAFT_550033</name>
</gene>
<feature type="compositionally biased region" description="Basic and acidic residues" evidence="1">
    <location>
        <begin position="154"/>
        <end position="170"/>
    </location>
</feature>
<dbReference type="Proteomes" id="UP000800035">
    <property type="component" value="Unassembled WGS sequence"/>
</dbReference>
<feature type="compositionally biased region" description="Polar residues" evidence="1">
    <location>
        <begin position="135"/>
        <end position="152"/>
    </location>
</feature>
<name>A0A6A5TSZ6_9PLEO</name>
<sequence length="189" mass="21431">MNHEPEHYGAEEYNDNASCRLGTVDSRYMHHGGQYDEHNCLNTAGAAQGNYFPPSGYPRFGSRGHFPPPGSYMSSQQYRNYSYESKIPPCQMPQERTINPRYSTRQVPTQAQPSHNDRTSYIQGPSPRYGPSPNEKGSTTYGNRNHQDTPNPRTYHDDAPRHSTKPDPKELGLSTPKKRSHKKKAPHDS</sequence>
<feature type="region of interest" description="Disordered" evidence="1">
    <location>
        <begin position="56"/>
        <end position="75"/>
    </location>
</feature>
<proteinExistence type="predicted"/>
<organism evidence="2 3">
    <name type="scientific">Byssothecium circinans</name>
    <dbReference type="NCBI Taxonomy" id="147558"/>
    <lineage>
        <taxon>Eukaryota</taxon>
        <taxon>Fungi</taxon>
        <taxon>Dikarya</taxon>
        <taxon>Ascomycota</taxon>
        <taxon>Pezizomycotina</taxon>
        <taxon>Dothideomycetes</taxon>
        <taxon>Pleosporomycetidae</taxon>
        <taxon>Pleosporales</taxon>
        <taxon>Massarineae</taxon>
        <taxon>Massarinaceae</taxon>
        <taxon>Byssothecium</taxon>
    </lineage>
</organism>
<evidence type="ECO:0000313" key="2">
    <source>
        <dbReference type="EMBL" id="KAF1954859.1"/>
    </source>
</evidence>
<evidence type="ECO:0000313" key="3">
    <source>
        <dbReference type="Proteomes" id="UP000800035"/>
    </source>
</evidence>
<reference evidence="2" key="1">
    <citation type="journal article" date="2020" name="Stud. Mycol.">
        <title>101 Dothideomycetes genomes: a test case for predicting lifestyles and emergence of pathogens.</title>
        <authorList>
            <person name="Haridas S."/>
            <person name="Albert R."/>
            <person name="Binder M."/>
            <person name="Bloem J."/>
            <person name="Labutti K."/>
            <person name="Salamov A."/>
            <person name="Andreopoulos B."/>
            <person name="Baker S."/>
            <person name="Barry K."/>
            <person name="Bills G."/>
            <person name="Bluhm B."/>
            <person name="Cannon C."/>
            <person name="Castanera R."/>
            <person name="Culley D."/>
            <person name="Daum C."/>
            <person name="Ezra D."/>
            <person name="Gonzalez J."/>
            <person name="Henrissat B."/>
            <person name="Kuo A."/>
            <person name="Liang C."/>
            <person name="Lipzen A."/>
            <person name="Lutzoni F."/>
            <person name="Magnuson J."/>
            <person name="Mondo S."/>
            <person name="Nolan M."/>
            <person name="Ohm R."/>
            <person name="Pangilinan J."/>
            <person name="Park H.-J."/>
            <person name="Ramirez L."/>
            <person name="Alfaro M."/>
            <person name="Sun H."/>
            <person name="Tritt A."/>
            <person name="Yoshinaga Y."/>
            <person name="Zwiers L.-H."/>
            <person name="Turgeon B."/>
            <person name="Goodwin S."/>
            <person name="Spatafora J."/>
            <person name="Crous P."/>
            <person name="Grigoriev I."/>
        </authorList>
    </citation>
    <scope>NUCLEOTIDE SEQUENCE</scope>
    <source>
        <strain evidence="2">CBS 675.92</strain>
    </source>
</reference>
<feature type="compositionally biased region" description="Polar residues" evidence="1">
    <location>
        <begin position="94"/>
        <end position="123"/>
    </location>
</feature>
<protein>
    <submittedName>
        <fullName evidence="2">Uncharacterized protein</fullName>
    </submittedName>
</protein>
<dbReference type="EMBL" id="ML976997">
    <property type="protein sequence ID" value="KAF1954859.1"/>
    <property type="molecule type" value="Genomic_DNA"/>
</dbReference>
<feature type="region of interest" description="Disordered" evidence="1">
    <location>
        <begin position="83"/>
        <end position="189"/>
    </location>
</feature>
<feature type="compositionally biased region" description="Basic residues" evidence="1">
    <location>
        <begin position="176"/>
        <end position="189"/>
    </location>
</feature>
<accession>A0A6A5TSZ6</accession>
<evidence type="ECO:0000256" key="1">
    <source>
        <dbReference type="SAM" id="MobiDB-lite"/>
    </source>
</evidence>